<dbReference type="EMBL" id="JAXIOK010000009">
    <property type="protein sequence ID" value="KAK4762256.1"/>
    <property type="molecule type" value="Genomic_DNA"/>
</dbReference>
<dbReference type="Proteomes" id="UP001345219">
    <property type="component" value="Chromosome 23"/>
</dbReference>
<sequence>MAVAQPPCEEEELIQKGNLARDQHNLVAYDIGDCHVFLPSTSSNLIKHSSMRAWSMSEKIFLTFEVRL</sequence>
<dbReference type="AlphaFoldDB" id="A0AAN7Q9W2"/>
<comment type="caution">
    <text evidence="1">The sequence shown here is derived from an EMBL/GenBank/DDBJ whole genome shotgun (WGS) entry which is preliminary data.</text>
</comment>
<name>A0AAN7Q9W2_9MYRT</name>
<reference evidence="1 2" key="1">
    <citation type="journal article" date="2023" name="Hortic Res">
        <title>Pangenome of water caltrop reveals structural variations and asymmetric subgenome divergence after allopolyploidization.</title>
        <authorList>
            <person name="Zhang X."/>
            <person name="Chen Y."/>
            <person name="Wang L."/>
            <person name="Yuan Y."/>
            <person name="Fang M."/>
            <person name="Shi L."/>
            <person name="Lu R."/>
            <person name="Comes H.P."/>
            <person name="Ma Y."/>
            <person name="Chen Y."/>
            <person name="Huang G."/>
            <person name="Zhou Y."/>
            <person name="Zheng Z."/>
            <person name="Qiu Y."/>
        </authorList>
    </citation>
    <scope>NUCLEOTIDE SEQUENCE [LARGE SCALE GENOMIC DNA]</scope>
    <source>
        <tissue evidence="1">Roots</tissue>
    </source>
</reference>
<accession>A0AAN7Q9W2</accession>
<protein>
    <submittedName>
        <fullName evidence="1">Uncharacterized protein</fullName>
    </submittedName>
</protein>
<evidence type="ECO:0000313" key="1">
    <source>
        <dbReference type="EMBL" id="KAK4762256.1"/>
    </source>
</evidence>
<keyword evidence="2" id="KW-1185">Reference proteome</keyword>
<evidence type="ECO:0000313" key="2">
    <source>
        <dbReference type="Proteomes" id="UP001345219"/>
    </source>
</evidence>
<organism evidence="1 2">
    <name type="scientific">Trapa incisa</name>
    <dbReference type="NCBI Taxonomy" id="236973"/>
    <lineage>
        <taxon>Eukaryota</taxon>
        <taxon>Viridiplantae</taxon>
        <taxon>Streptophyta</taxon>
        <taxon>Embryophyta</taxon>
        <taxon>Tracheophyta</taxon>
        <taxon>Spermatophyta</taxon>
        <taxon>Magnoliopsida</taxon>
        <taxon>eudicotyledons</taxon>
        <taxon>Gunneridae</taxon>
        <taxon>Pentapetalae</taxon>
        <taxon>rosids</taxon>
        <taxon>malvids</taxon>
        <taxon>Myrtales</taxon>
        <taxon>Lythraceae</taxon>
        <taxon>Trapa</taxon>
    </lineage>
</organism>
<proteinExistence type="predicted"/>
<gene>
    <name evidence="1" type="ORF">SAY87_030140</name>
</gene>